<dbReference type="Gene3D" id="2.80.10.50">
    <property type="match status" value="2"/>
</dbReference>
<keyword evidence="3" id="KW-1185">Reference proteome</keyword>
<feature type="domain" description="Ricin B lectin" evidence="1">
    <location>
        <begin position="159"/>
        <end position="307"/>
    </location>
</feature>
<comment type="caution">
    <text evidence="2">The sequence shown here is derived from an EMBL/GenBank/DDBJ whole genome shotgun (WGS) entry which is preliminary data.</text>
</comment>
<dbReference type="SUPFAM" id="SSF50370">
    <property type="entry name" value="Ricin B-like lectins"/>
    <property type="match status" value="2"/>
</dbReference>
<feature type="domain" description="Ricin B lectin" evidence="1">
    <location>
        <begin position="317"/>
        <end position="491"/>
    </location>
</feature>
<dbReference type="Pfam" id="PF00652">
    <property type="entry name" value="Ricin_B_lectin"/>
    <property type="match status" value="1"/>
</dbReference>
<dbReference type="Proteomes" id="UP000629619">
    <property type="component" value="Unassembled WGS sequence"/>
</dbReference>
<sequence>MRMMTRLRNSDDEGSLPMAMLVITVVMSLSALLVPITLRQIKATQNYSARNVALDAAQAGMDQMMARVRAAADPDSLSGFLESLPPCTALTGDAGVSSTGGGLPYTVKVEYFDEDGKALDCPTNDVPTTASVTATGVSDGITRTLTATYVFSTSNTNIPGGQIKIDTSTLGNQCLDSGSSKTPPAGATVVMAKCDGSSRQQFGYTPELYLKLINSETSSATSGMCLHSGATHASGNPVVFRPCPTSSPIQTAFQWSLDGSSLFHSTNSSKAVESLCMSVTYPGDSIKKGVTLGSCSATANKTIWRSATGVGAGMAGDRTNQLVNYAQFSRCLDVTNKSTGSTYMIAWFCKQAPNGVVDFNQQWVHPTPVLPAVTATGPIIVNNTNGSSNSVNGNPDNNYCLKSPGSTSATIYVTVVSCKTTAAQAAPELQWTVYHDTGDYGTSYRILDYKGYCLTPTAQGSGVASDFHGDGTSKVKVAVCNTSELQKWNAPPNISQPTPLTNLTEK</sequence>
<name>A0A919NBA7_9ACTN</name>
<evidence type="ECO:0000313" key="2">
    <source>
        <dbReference type="EMBL" id="GIF07590.1"/>
    </source>
</evidence>
<dbReference type="EMBL" id="BOMW01000051">
    <property type="protein sequence ID" value="GIF07590.1"/>
    <property type="molecule type" value="Genomic_DNA"/>
</dbReference>
<proteinExistence type="predicted"/>
<organism evidence="2 3">
    <name type="scientific">Actinoplanes siamensis</name>
    <dbReference type="NCBI Taxonomy" id="1223317"/>
    <lineage>
        <taxon>Bacteria</taxon>
        <taxon>Bacillati</taxon>
        <taxon>Actinomycetota</taxon>
        <taxon>Actinomycetes</taxon>
        <taxon>Micromonosporales</taxon>
        <taxon>Micromonosporaceae</taxon>
        <taxon>Actinoplanes</taxon>
    </lineage>
</organism>
<protein>
    <recommendedName>
        <fullName evidence="1">Ricin B lectin domain-containing protein</fullName>
    </recommendedName>
</protein>
<accession>A0A919NBA7</accession>
<dbReference type="PROSITE" id="PS50231">
    <property type="entry name" value="RICIN_B_LECTIN"/>
    <property type="match status" value="2"/>
</dbReference>
<evidence type="ECO:0000259" key="1">
    <source>
        <dbReference type="SMART" id="SM00458"/>
    </source>
</evidence>
<dbReference type="InterPro" id="IPR000772">
    <property type="entry name" value="Ricin_B_lectin"/>
</dbReference>
<gene>
    <name evidence="2" type="ORF">Asi03nite_51280</name>
</gene>
<dbReference type="InterPro" id="IPR035992">
    <property type="entry name" value="Ricin_B-like_lectins"/>
</dbReference>
<evidence type="ECO:0000313" key="3">
    <source>
        <dbReference type="Proteomes" id="UP000629619"/>
    </source>
</evidence>
<reference evidence="2" key="1">
    <citation type="submission" date="2021-01" db="EMBL/GenBank/DDBJ databases">
        <title>Whole genome shotgun sequence of Actinoplanes siamensis NBRC 109076.</title>
        <authorList>
            <person name="Komaki H."/>
            <person name="Tamura T."/>
        </authorList>
    </citation>
    <scope>NUCLEOTIDE SEQUENCE</scope>
    <source>
        <strain evidence="2">NBRC 109076</strain>
    </source>
</reference>
<dbReference type="CDD" id="cd00161">
    <property type="entry name" value="beta-trefoil_Ricin-like"/>
    <property type="match status" value="1"/>
</dbReference>
<dbReference type="AlphaFoldDB" id="A0A919NBA7"/>
<dbReference type="SMART" id="SM00458">
    <property type="entry name" value="RICIN"/>
    <property type="match status" value="2"/>
</dbReference>
<dbReference type="RefSeq" id="WP_203682983.1">
    <property type="nucleotide sequence ID" value="NZ_BOMW01000051.1"/>
</dbReference>